<evidence type="ECO:0000313" key="1">
    <source>
        <dbReference type="EMBL" id="CEK62743.1"/>
    </source>
</evidence>
<reference evidence="1" key="1">
    <citation type="submission" date="2014-12" db="EMBL/GenBank/DDBJ databases">
        <title>Insight into the proteome of Arion vulgaris.</title>
        <authorList>
            <person name="Aradska J."/>
            <person name="Bulat T."/>
            <person name="Smidak R."/>
            <person name="Sarate P."/>
            <person name="Gangsoo J."/>
            <person name="Sialana F."/>
            <person name="Bilban M."/>
            <person name="Lubec G."/>
        </authorList>
    </citation>
    <scope>NUCLEOTIDE SEQUENCE</scope>
    <source>
        <tissue evidence="1">Skin</tissue>
    </source>
</reference>
<dbReference type="AlphaFoldDB" id="A0A0B6Z2G8"/>
<accession>A0A0B6Z2G8</accession>
<organism evidence="1">
    <name type="scientific">Arion vulgaris</name>
    <dbReference type="NCBI Taxonomy" id="1028688"/>
    <lineage>
        <taxon>Eukaryota</taxon>
        <taxon>Metazoa</taxon>
        <taxon>Spiralia</taxon>
        <taxon>Lophotrochozoa</taxon>
        <taxon>Mollusca</taxon>
        <taxon>Gastropoda</taxon>
        <taxon>Heterobranchia</taxon>
        <taxon>Euthyneura</taxon>
        <taxon>Panpulmonata</taxon>
        <taxon>Eupulmonata</taxon>
        <taxon>Stylommatophora</taxon>
        <taxon>Helicina</taxon>
        <taxon>Arionoidea</taxon>
        <taxon>Arionidae</taxon>
        <taxon>Arion</taxon>
    </lineage>
</organism>
<proteinExistence type="predicted"/>
<sequence length="51" mass="6128">MHKNSKKYLVTETNKAIYWVENYTNHPVQQAYFSSVKTKQNERFLVHQIQG</sequence>
<name>A0A0B6Z2G8_9EUPU</name>
<protein>
    <submittedName>
        <fullName evidence="1">Uncharacterized protein</fullName>
    </submittedName>
</protein>
<gene>
    <name evidence="1" type="primary">ORF46043</name>
</gene>
<dbReference type="EMBL" id="HACG01015878">
    <property type="protein sequence ID" value="CEK62743.1"/>
    <property type="molecule type" value="Transcribed_RNA"/>
</dbReference>